<evidence type="ECO:0000259" key="1">
    <source>
        <dbReference type="Pfam" id="PF13453"/>
    </source>
</evidence>
<evidence type="ECO:0000313" key="3">
    <source>
        <dbReference type="Proteomes" id="UP000291338"/>
    </source>
</evidence>
<dbReference type="EMBL" id="PPSX01000070">
    <property type="protein sequence ID" value="RZQ51949.1"/>
    <property type="molecule type" value="Genomic_DNA"/>
</dbReference>
<protein>
    <recommendedName>
        <fullName evidence="1">Transcription factor zinc-finger domain-containing protein</fullName>
    </recommendedName>
</protein>
<gene>
    <name evidence="2" type="ORF">C1E23_16905</name>
</gene>
<comment type="caution">
    <text evidence="2">The sequence shown here is derived from an EMBL/GenBank/DDBJ whole genome shotgun (WGS) entry which is preliminary data.</text>
</comment>
<dbReference type="RefSeq" id="WP_130256688.1">
    <property type="nucleotide sequence ID" value="NZ_PPSX01000070.1"/>
</dbReference>
<name>A0A4Q7IKG5_9GAMM</name>
<dbReference type="Proteomes" id="UP000291338">
    <property type="component" value="Unassembled WGS sequence"/>
</dbReference>
<accession>A0A4Q7IKG5</accession>
<reference evidence="2 3" key="1">
    <citation type="submission" date="2018-01" db="EMBL/GenBank/DDBJ databases">
        <title>Co-occurrence of chitin degradation, pigmentation and bioactivity in marine Pseudoalteromonas.</title>
        <authorList>
            <person name="Paulsen S."/>
            <person name="Gram L."/>
            <person name="Machado H."/>
        </authorList>
    </citation>
    <scope>NUCLEOTIDE SEQUENCE [LARGE SCALE GENOMIC DNA]</scope>
    <source>
        <strain evidence="2 3">S3898</strain>
    </source>
</reference>
<proteinExistence type="predicted"/>
<evidence type="ECO:0000313" key="2">
    <source>
        <dbReference type="EMBL" id="RZQ51949.1"/>
    </source>
</evidence>
<sequence>MNCTSCNEGRLLPSFIDGQFRAHTCNSCGGNWVLIEDYVAWKERNQDYQFFEDISFSEDEVEDSKRALFCPVSGTIMRKFRISAQNEHKLDYSSVMGGLWLDKGEWELLKNEGLAGSLNAVVTQNWQKGIREQNAKQTLTDVYKAKFGEEAYEKIKELRHWLLAQDQKADLRAYLMAEDPYSAEK</sequence>
<dbReference type="InterPro" id="IPR027392">
    <property type="entry name" value="TF_Znf"/>
</dbReference>
<dbReference type="Pfam" id="PF13453">
    <property type="entry name" value="Zn_ribbon_TFIIB"/>
    <property type="match status" value="1"/>
</dbReference>
<dbReference type="AlphaFoldDB" id="A0A4Q7IKG5"/>
<organism evidence="2 3">
    <name type="scientific">Pseudoalteromonas phenolica</name>
    <dbReference type="NCBI Taxonomy" id="161398"/>
    <lineage>
        <taxon>Bacteria</taxon>
        <taxon>Pseudomonadati</taxon>
        <taxon>Pseudomonadota</taxon>
        <taxon>Gammaproteobacteria</taxon>
        <taxon>Alteromonadales</taxon>
        <taxon>Pseudoalteromonadaceae</taxon>
        <taxon>Pseudoalteromonas</taxon>
    </lineage>
</organism>
<feature type="domain" description="Transcription factor zinc-finger" evidence="1">
    <location>
        <begin position="2"/>
        <end position="44"/>
    </location>
</feature>